<dbReference type="InterPro" id="IPR000873">
    <property type="entry name" value="AMP-dep_synth/lig_dom"/>
</dbReference>
<dbReference type="RefSeq" id="WP_240984772.1">
    <property type="nucleotide sequence ID" value="NZ_CDGJ01000082.1"/>
</dbReference>
<dbReference type="GO" id="GO:0031956">
    <property type="term" value="F:medium-chain fatty acid-CoA ligase activity"/>
    <property type="evidence" value="ECO:0007669"/>
    <property type="project" value="TreeGrafter"/>
</dbReference>
<dbReference type="AlphaFoldDB" id="A0A8S0WNC1"/>
<dbReference type="InterPro" id="IPR020845">
    <property type="entry name" value="AMP-binding_CS"/>
</dbReference>
<gene>
    <name evidence="5" type="ORF">DEACI_1867</name>
    <name evidence="6" type="ORF">DEACI_2984</name>
</gene>
<keyword evidence="7" id="KW-1185">Reference proteome</keyword>
<dbReference type="InterPro" id="IPR042099">
    <property type="entry name" value="ANL_N_sf"/>
</dbReference>
<dbReference type="SUPFAM" id="SSF56801">
    <property type="entry name" value="Acetyl-CoA synthetase-like"/>
    <property type="match status" value="1"/>
</dbReference>
<dbReference type="Proteomes" id="UP000836597">
    <property type="component" value="Chromosome"/>
</dbReference>
<dbReference type="InterPro" id="IPR045851">
    <property type="entry name" value="AMP-bd_C_sf"/>
</dbReference>
<dbReference type="InterPro" id="IPR025110">
    <property type="entry name" value="AMP-bd_C"/>
</dbReference>
<dbReference type="Gene3D" id="3.40.50.12780">
    <property type="entry name" value="N-terminal domain of ligase-like"/>
    <property type="match status" value="1"/>
</dbReference>
<reference evidence="5" key="2">
    <citation type="submission" date="2020-01" db="EMBL/GenBank/DDBJ databases">
        <authorList>
            <person name="Hornung B."/>
        </authorList>
    </citation>
    <scope>NUCLEOTIDE SEQUENCE</scope>
    <source>
        <strain evidence="5">PacBioINE</strain>
    </source>
</reference>
<dbReference type="KEGG" id="aacx:DEACI_1867"/>
<sequence>MAGDMDFSLPKTHYSNNLVSSMKMNLAKNPDMLAIVFEDRQETWAQMWERTNRLGRGMYRLGLKKGDRVAMLLNNGFEFPETYVTTTKAGFVMSPVNTNFKAEELAYQLHDCGAAALVTNPEYIELVYSIRERLPQLKHLIVTGESDIGDAFSYEGLIRSSSPEEIAVDIRPSDVHMILYTSGTTGRPKGAVRGYMENFHTGMAASVEWSLRSGDRQLVVTPLYHAAPCAWLLATLVTGGTEVVLARYMPDRVLEAIEKYKVNWTMMVPIMYDRLFTLPTEVLNRCDLSSLRVVISGGAPLHTPTKAKIKQFFRQAELHEFYGSTELGVSTVLRDEDQLRKERCVGKPLQDVELKLFDREGKAVKPGEVGILYSRGLCGFRGYWNNPEATREAFLNDEWATVGDMARQDDEGYYYLVDRAKDMVISGGVNVYPVEIEEVLLQLDALQDAAVIGVPDSEWGEVVKAIVVLKPGAVLTAEALIGYCKEHLARFKVPKSVDFVESIPRTQTGKILKRELRKKYWGDGGIQVS</sequence>
<evidence type="ECO:0000259" key="4">
    <source>
        <dbReference type="Pfam" id="PF13193"/>
    </source>
</evidence>
<comment type="similarity">
    <text evidence="1">Belongs to the ATP-dependent AMP-binding enzyme family.</text>
</comment>
<dbReference type="FunFam" id="3.30.300.30:FF:000008">
    <property type="entry name" value="2,3-dihydroxybenzoate-AMP ligase"/>
    <property type="match status" value="1"/>
</dbReference>
<dbReference type="EMBL" id="CDGJ01000082">
    <property type="protein sequence ID" value="CEJ08507.1"/>
    <property type="molecule type" value="Genomic_DNA"/>
</dbReference>
<dbReference type="PANTHER" id="PTHR43201">
    <property type="entry name" value="ACYL-COA SYNTHETASE"/>
    <property type="match status" value="1"/>
</dbReference>
<dbReference type="Gene3D" id="3.30.300.30">
    <property type="match status" value="1"/>
</dbReference>
<organism evidence="5">
    <name type="scientific">Acididesulfobacillus acetoxydans</name>
    <dbReference type="NCBI Taxonomy" id="1561005"/>
    <lineage>
        <taxon>Bacteria</taxon>
        <taxon>Bacillati</taxon>
        <taxon>Bacillota</taxon>
        <taxon>Clostridia</taxon>
        <taxon>Eubacteriales</taxon>
        <taxon>Peptococcaceae</taxon>
        <taxon>Acididesulfobacillus</taxon>
    </lineage>
</organism>
<protein>
    <submittedName>
        <fullName evidence="5">AMP-dependent synthetase/ligase</fullName>
    </submittedName>
    <submittedName>
        <fullName evidence="6">Long-chain-fatty-acid--CoA ligase</fullName>
    </submittedName>
</protein>
<dbReference type="GO" id="GO:0006631">
    <property type="term" value="P:fatty acid metabolic process"/>
    <property type="evidence" value="ECO:0007669"/>
    <property type="project" value="TreeGrafter"/>
</dbReference>
<dbReference type="PANTHER" id="PTHR43201:SF5">
    <property type="entry name" value="MEDIUM-CHAIN ACYL-COA LIGASE ACSF2, MITOCHONDRIAL"/>
    <property type="match status" value="1"/>
</dbReference>
<dbReference type="Proteomes" id="UP001071230">
    <property type="component" value="Unassembled WGS sequence"/>
</dbReference>
<dbReference type="EMBL" id="LR746496">
    <property type="protein sequence ID" value="CAA7601214.1"/>
    <property type="molecule type" value="Genomic_DNA"/>
</dbReference>
<dbReference type="Pfam" id="PF00501">
    <property type="entry name" value="AMP-binding"/>
    <property type="match status" value="1"/>
</dbReference>
<feature type="domain" description="AMP-dependent synthetase/ligase" evidence="3">
    <location>
        <begin position="25"/>
        <end position="384"/>
    </location>
</feature>
<name>A0A8S0WNC1_9FIRM</name>
<dbReference type="PROSITE" id="PS00455">
    <property type="entry name" value="AMP_BINDING"/>
    <property type="match status" value="1"/>
</dbReference>
<evidence type="ECO:0000313" key="6">
    <source>
        <dbReference type="EMBL" id="CEJ08507.1"/>
    </source>
</evidence>
<evidence type="ECO:0000259" key="3">
    <source>
        <dbReference type="Pfam" id="PF00501"/>
    </source>
</evidence>
<feature type="domain" description="AMP-binding enzyme C-terminal" evidence="4">
    <location>
        <begin position="435"/>
        <end position="510"/>
    </location>
</feature>
<evidence type="ECO:0000313" key="7">
    <source>
        <dbReference type="Proteomes" id="UP001071230"/>
    </source>
</evidence>
<proteinExistence type="inferred from homology"/>
<evidence type="ECO:0000313" key="5">
    <source>
        <dbReference type="EMBL" id="CAA7601214.1"/>
    </source>
</evidence>
<reference evidence="6" key="1">
    <citation type="submission" date="2014-11" db="EMBL/GenBank/DDBJ databases">
        <authorList>
            <person name="Hornung B.V."/>
        </authorList>
    </citation>
    <scope>NUCLEOTIDE SEQUENCE</scope>
    <source>
        <strain evidence="6">INE</strain>
    </source>
</reference>
<evidence type="ECO:0000256" key="2">
    <source>
        <dbReference type="ARBA" id="ARBA00022598"/>
    </source>
</evidence>
<evidence type="ECO:0000256" key="1">
    <source>
        <dbReference type="ARBA" id="ARBA00006432"/>
    </source>
</evidence>
<keyword evidence="2 6" id="KW-0436">Ligase</keyword>
<dbReference type="Pfam" id="PF13193">
    <property type="entry name" value="AMP-binding_C"/>
    <property type="match status" value="1"/>
</dbReference>
<accession>A0A8S0WNC1</accession>